<keyword evidence="1" id="KW-0812">Transmembrane</keyword>
<dbReference type="EMBL" id="KF676640">
    <property type="protein sequence ID" value="AHC30304.1"/>
    <property type="molecule type" value="Genomic_DNA"/>
</dbReference>
<evidence type="ECO:0000256" key="1">
    <source>
        <dbReference type="SAM" id="Phobius"/>
    </source>
</evidence>
<sequence>MEFILAMVICNSILFLTFYILFLLDTVEVRRLHKISKKDNKRRK</sequence>
<name>A0A023J2V8_9CAUD</name>
<feature type="transmembrane region" description="Helical" evidence="1">
    <location>
        <begin position="6"/>
        <end position="24"/>
    </location>
</feature>
<dbReference type="Proteomes" id="UP000026903">
    <property type="component" value="Segment"/>
</dbReference>
<protein>
    <submittedName>
        <fullName evidence="2">Uncharacterized protein</fullName>
    </submittedName>
</protein>
<reference evidence="2 3" key="1">
    <citation type="journal article" date="2014" name="Appl. Environ. Microbiol.">
        <title>The Plasmid Complement of Lactococcus lactis UC509.9 Encodes Multiple Bacteriophage Resistance Systems.</title>
        <authorList>
            <person name="Ainsworth S."/>
            <person name="Mahony J."/>
            <person name="van Sinderen D."/>
        </authorList>
    </citation>
    <scope>NUCLEOTIDE SEQUENCE [LARGE SCALE GENOMIC DNA]</scope>
</reference>
<evidence type="ECO:0000313" key="3">
    <source>
        <dbReference type="Proteomes" id="UP000026903"/>
    </source>
</evidence>
<accession>A0A023J2V8</accession>
<keyword evidence="1" id="KW-1133">Transmembrane helix</keyword>
<organism evidence="2 3">
    <name type="scientific">Lactococcus phage SK1833</name>
    <dbReference type="NCBI Taxonomy" id="1414741"/>
    <lineage>
        <taxon>Viruses</taxon>
        <taxon>Duplodnaviria</taxon>
        <taxon>Heunggongvirae</taxon>
        <taxon>Uroviricota</taxon>
        <taxon>Caudoviricetes</taxon>
        <taxon>Skunavirus</taxon>
        <taxon>Skunavirus sk1</taxon>
    </lineage>
</organism>
<keyword evidence="1" id="KW-0472">Membrane</keyword>
<proteinExistence type="predicted"/>
<gene>
    <name evidence="2" type="ORF">sk1833_049</name>
</gene>
<evidence type="ECO:0000313" key="2">
    <source>
        <dbReference type="EMBL" id="AHC30304.1"/>
    </source>
</evidence>